<dbReference type="AlphaFoldDB" id="A0A3S7X4C0"/>
<dbReference type="EMBL" id="CP029530">
    <property type="protein sequence ID" value="AYU81268.1"/>
    <property type="molecule type" value="Genomic_DNA"/>
</dbReference>
<reference evidence="2 3" key="1">
    <citation type="journal article" date="2018" name="Sci. Rep.">
        <title>A complete Leishmania donovani reference genome identifies novel genetic variations associated with virulence.</title>
        <authorList>
            <person name="Lypaczewski P."/>
            <person name="Hoshizaki J."/>
            <person name="Zhang W.-W."/>
            <person name="McCall L.-I."/>
            <person name="Torcivia-Rodriguez J."/>
            <person name="Simonyan V."/>
            <person name="Kaur A."/>
            <person name="Dewar K."/>
            <person name="Matlashewski G."/>
        </authorList>
    </citation>
    <scope>NUCLEOTIDE SEQUENCE [LARGE SCALE GENOMIC DNA]</scope>
    <source>
        <strain evidence="2 3">LdCL</strain>
    </source>
</reference>
<dbReference type="InterPro" id="IPR035892">
    <property type="entry name" value="C2_domain_sf"/>
</dbReference>
<dbReference type="VEuPathDB" id="TriTrypDB:LdCL_310013900"/>
<evidence type="ECO:0000313" key="3">
    <source>
        <dbReference type="Proteomes" id="UP000274082"/>
    </source>
</evidence>
<protein>
    <submittedName>
        <fullName evidence="2">C2 domain protein, putative</fullName>
    </submittedName>
</protein>
<dbReference type="Proteomes" id="UP000274082">
    <property type="component" value="Chromosome 31"/>
</dbReference>
<dbReference type="InterPro" id="IPR052981">
    <property type="entry name" value="Ingression_C2_domain"/>
</dbReference>
<dbReference type="OrthoDB" id="63267at2759"/>
<accession>A0A3S7X4C0</accession>
<dbReference type="PROSITE" id="PS50004">
    <property type="entry name" value="C2"/>
    <property type="match status" value="1"/>
</dbReference>
<dbReference type="Gene3D" id="2.60.40.150">
    <property type="entry name" value="C2 domain"/>
    <property type="match status" value="1"/>
</dbReference>
<dbReference type="SUPFAM" id="SSF49562">
    <property type="entry name" value="C2 domain (Calcium/lipid-binding domain, CaLB)"/>
    <property type="match status" value="1"/>
</dbReference>
<dbReference type="Pfam" id="PF00168">
    <property type="entry name" value="C2"/>
    <property type="match status" value="1"/>
</dbReference>
<sequence>MGRLEVCICGARNIGDTRKAGAPDPYVKVVMGDRKKTQSKYKTKVASSSLHPVWNEVVKFQVADYDSEQIVFELWNNNVIVDDLMGAYALSLNGLTRGVVSDLWVILKGTGLSSAELHLQALAVDFGADPQPSSMVVRSIEEYNAAAATKHATGTTEMKQVACADDLDCVQKPSSSEPAIGIPLQAQVALPPKLQPQPFYTQQPTYAQQAQPPPHPIYYQQAPLQGSYYGVPPQPPQCMYGPSPI</sequence>
<proteinExistence type="predicted"/>
<dbReference type="InterPro" id="IPR000008">
    <property type="entry name" value="C2_dom"/>
</dbReference>
<keyword evidence="3" id="KW-1185">Reference proteome</keyword>
<dbReference type="CDD" id="cd00030">
    <property type="entry name" value="C2"/>
    <property type="match status" value="1"/>
</dbReference>
<gene>
    <name evidence="2" type="ORF">LdCL_310013900</name>
</gene>
<dbReference type="SMART" id="SM00239">
    <property type="entry name" value="C2"/>
    <property type="match status" value="1"/>
</dbReference>
<name>A0A3S7X4C0_LEIDO</name>
<dbReference type="PANTHER" id="PTHR47052">
    <property type="entry name" value="CONSERVED SERINE PROLINE-RICH PROTEIN (AFU_ORTHOLOGUE AFUA_2G01790)"/>
    <property type="match status" value="1"/>
</dbReference>
<dbReference type="PANTHER" id="PTHR47052:SF3">
    <property type="entry name" value="INGRESSION PROTEIN 1"/>
    <property type="match status" value="1"/>
</dbReference>
<dbReference type="VEuPathDB" id="TriTrypDB:LdBPK_310810.1"/>
<evidence type="ECO:0000313" key="2">
    <source>
        <dbReference type="EMBL" id="AYU81268.1"/>
    </source>
</evidence>
<feature type="domain" description="C2" evidence="1">
    <location>
        <begin position="1"/>
        <end position="105"/>
    </location>
</feature>
<dbReference type="VEuPathDB" id="TriTrypDB:LDHU3_31.1200"/>
<evidence type="ECO:0000259" key="1">
    <source>
        <dbReference type="PROSITE" id="PS50004"/>
    </source>
</evidence>
<organism evidence="2 3">
    <name type="scientific">Leishmania donovani</name>
    <dbReference type="NCBI Taxonomy" id="5661"/>
    <lineage>
        <taxon>Eukaryota</taxon>
        <taxon>Discoba</taxon>
        <taxon>Euglenozoa</taxon>
        <taxon>Kinetoplastea</taxon>
        <taxon>Metakinetoplastina</taxon>
        <taxon>Trypanosomatida</taxon>
        <taxon>Trypanosomatidae</taxon>
        <taxon>Leishmaniinae</taxon>
        <taxon>Leishmania</taxon>
    </lineage>
</organism>